<proteinExistence type="predicted"/>
<comment type="caution">
    <text evidence="1">The sequence shown here is derived from an EMBL/GenBank/DDBJ whole genome shotgun (WGS) entry which is preliminary data.</text>
</comment>
<accession>A0A139XF33</accession>
<dbReference type="STRING" id="128403.WA1_14415"/>
<keyword evidence="2" id="KW-1185">Reference proteome</keyword>
<reference evidence="1 2" key="1">
    <citation type="journal article" date="2013" name="Genome Biol. Evol.">
        <title>Genomes of Stigonematalean cyanobacteria (subsection V) and the evolution of oxygenic photosynthesis from prokaryotes to plastids.</title>
        <authorList>
            <person name="Dagan T."/>
            <person name="Roettger M."/>
            <person name="Stucken K."/>
            <person name="Landan G."/>
            <person name="Koch R."/>
            <person name="Major P."/>
            <person name="Gould S.B."/>
            <person name="Goremykin V.V."/>
            <person name="Rippka R."/>
            <person name="Tandeau de Marsac N."/>
            <person name="Gugger M."/>
            <person name="Lockhart P.J."/>
            <person name="Allen J.F."/>
            <person name="Brune I."/>
            <person name="Maus I."/>
            <person name="Puhler A."/>
            <person name="Martin W.F."/>
        </authorList>
    </citation>
    <scope>NUCLEOTIDE SEQUENCE [LARGE SCALE GENOMIC DNA]</scope>
    <source>
        <strain evidence="1 2">PCC 7110</strain>
    </source>
</reference>
<name>A0A139XF33_9CYAN</name>
<dbReference type="RefSeq" id="WP_017750036.1">
    <property type="nucleotide sequence ID" value="NZ_KQ976354.1"/>
</dbReference>
<dbReference type="EMBL" id="ANNX02000016">
    <property type="protein sequence ID" value="KYC43281.1"/>
    <property type="molecule type" value="Genomic_DNA"/>
</dbReference>
<sequence>MKDKIIQRKSALMLQQIESHAHKLGKSVHPQIHLPIRTQQELIEIKARLKELKKGISLKGLFIRQAREEGRKY</sequence>
<evidence type="ECO:0000313" key="2">
    <source>
        <dbReference type="Proteomes" id="UP000076925"/>
    </source>
</evidence>
<gene>
    <name evidence="1" type="ORF">WA1_14415</name>
</gene>
<dbReference type="AlphaFoldDB" id="A0A139XF33"/>
<protein>
    <submittedName>
        <fullName evidence="1">Uncharacterized protein</fullName>
    </submittedName>
</protein>
<evidence type="ECO:0000313" key="1">
    <source>
        <dbReference type="EMBL" id="KYC43281.1"/>
    </source>
</evidence>
<dbReference type="OrthoDB" id="9951781at2"/>
<organism evidence="1 2">
    <name type="scientific">Scytonema hofmannii PCC 7110</name>
    <dbReference type="NCBI Taxonomy" id="128403"/>
    <lineage>
        <taxon>Bacteria</taxon>
        <taxon>Bacillati</taxon>
        <taxon>Cyanobacteriota</taxon>
        <taxon>Cyanophyceae</taxon>
        <taxon>Nostocales</taxon>
        <taxon>Scytonemataceae</taxon>
        <taxon>Scytonema</taxon>
    </lineage>
</organism>
<dbReference type="Proteomes" id="UP000076925">
    <property type="component" value="Unassembled WGS sequence"/>
</dbReference>